<dbReference type="EMBL" id="JAANER010000006">
    <property type="protein sequence ID" value="KAG9188175.1"/>
    <property type="molecule type" value="Genomic_DNA"/>
</dbReference>
<sequence>MESNIICGEVLRKATAQHYLELTQSLHNLITYTLDHDSEHGLASQKQDTWSLRSARRPDPLDESISNIKSKIHSCHVGFYEDWKDIKYGTEIKWPKPEHAGSLWKVFARAMDQDRPIYEMRNWFSHDFGKRGGTLDVENERFNGLQEAYESLLPSLTELLAKLELAIQDEAAWKPESTVKAQKCEQNQPEYTKDTMVVQLELAARQEKLIAMTKQVEIDHAVRLARLEEGLDLWVDEEWVMKEDVGGEWVGALEEGAVPWTNLGEVDESLWDYASNVDDDTLERTEDLPATLAHHPDDRAYDSGYEEGDEVQGSLCKASLFDARYINATILPHGDEMTFIATRLGPVAAQSFRPPHST</sequence>
<proteinExistence type="predicted"/>
<reference evidence="1" key="1">
    <citation type="submission" date="2021-07" db="EMBL/GenBank/DDBJ databases">
        <title>Genome Resource of American Ginseng Black Spot Pathogen Alternaria panax.</title>
        <authorList>
            <person name="Qiu C."/>
            <person name="Wang W."/>
            <person name="Liu Z."/>
        </authorList>
    </citation>
    <scope>NUCLEOTIDE SEQUENCE</scope>
    <source>
        <strain evidence="1">BNCC115425</strain>
    </source>
</reference>
<protein>
    <submittedName>
        <fullName evidence="1">Uncharacterized protein</fullName>
    </submittedName>
</protein>
<evidence type="ECO:0000313" key="2">
    <source>
        <dbReference type="Proteomes" id="UP001199106"/>
    </source>
</evidence>
<name>A0AAD4I490_9PLEO</name>
<dbReference type="Proteomes" id="UP001199106">
    <property type="component" value="Unassembled WGS sequence"/>
</dbReference>
<accession>A0AAD4I490</accession>
<organism evidence="1 2">
    <name type="scientific">Alternaria panax</name>
    <dbReference type="NCBI Taxonomy" id="48097"/>
    <lineage>
        <taxon>Eukaryota</taxon>
        <taxon>Fungi</taxon>
        <taxon>Dikarya</taxon>
        <taxon>Ascomycota</taxon>
        <taxon>Pezizomycotina</taxon>
        <taxon>Dothideomycetes</taxon>
        <taxon>Pleosporomycetidae</taxon>
        <taxon>Pleosporales</taxon>
        <taxon>Pleosporineae</taxon>
        <taxon>Pleosporaceae</taxon>
        <taxon>Alternaria</taxon>
        <taxon>Alternaria sect. Panax</taxon>
    </lineage>
</organism>
<evidence type="ECO:0000313" key="1">
    <source>
        <dbReference type="EMBL" id="KAG9188175.1"/>
    </source>
</evidence>
<comment type="caution">
    <text evidence="1">The sequence shown here is derived from an EMBL/GenBank/DDBJ whole genome shotgun (WGS) entry which is preliminary data.</text>
</comment>
<keyword evidence="2" id="KW-1185">Reference proteome</keyword>
<gene>
    <name evidence="1" type="ORF">G6011_02098</name>
</gene>
<dbReference type="AlphaFoldDB" id="A0AAD4I490"/>